<comment type="caution">
    <text evidence="3">The sequence shown here is derived from an EMBL/GenBank/DDBJ whole genome shotgun (WGS) entry which is preliminary data.</text>
</comment>
<evidence type="ECO:0000313" key="3">
    <source>
        <dbReference type="EMBL" id="KAL3733670.1"/>
    </source>
</evidence>
<keyword evidence="2" id="KW-0812">Transmembrane</keyword>
<dbReference type="Proteomes" id="UP001634007">
    <property type="component" value="Unassembled WGS sequence"/>
</dbReference>
<feature type="compositionally biased region" description="Polar residues" evidence="1">
    <location>
        <begin position="157"/>
        <end position="169"/>
    </location>
</feature>
<keyword evidence="4" id="KW-1185">Reference proteome</keyword>
<sequence>MDSPPKAKTRPSPAASRSSSRKFFRCFRPAVLDDDYKGGDHWCEQGVDETFFAVVAAKENEGHALRKVPSGGKGDDGSDDDDRGKKKKKKKKGLKSLARASRAVLFETSLAKKLRKKKSAENSLESISNLSMEADRILKLMHQNSSSGVSDNDKAPTTESDGSNSSGAVSPSLSTSRSSSMNSSMRGRSQSSTRSSSFNLKQIQSSALEDGKERPSHSENFTICLLLLTLPALILWGKVCAIVCTSTWLLLMPRWSTIKCAKSPFDIADESSSIMDSPEYKKKIILKGLLQRKQCCGAHLRVATH</sequence>
<dbReference type="PANTHER" id="PTHR34379">
    <property type="entry name" value="OS07G0553800 PROTEIN"/>
    <property type="match status" value="1"/>
</dbReference>
<evidence type="ECO:0000256" key="2">
    <source>
        <dbReference type="SAM" id="Phobius"/>
    </source>
</evidence>
<dbReference type="PANTHER" id="PTHR34379:SF6">
    <property type="entry name" value="PROTEIN 3F"/>
    <property type="match status" value="1"/>
</dbReference>
<gene>
    <name evidence="3" type="ORF">ACJRO7_023097</name>
</gene>
<dbReference type="InterPro" id="IPR040411">
    <property type="entry name" value="At5g23160-like"/>
</dbReference>
<keyword evidence="2" id="KW-1133">Transmembrane helix</keyword>
<feature type="region of interest" description="Disordered" evidence="1">
    <location>
        <begin position="144"/>
        <end position="199"/>
    </location>
</feature>
<feature type="region of interest" description="Disordered" evidence="1">
    <location>
        <begin position="1"/>
        <end position="21"/>
    </location>
</feature>
<dbReference type="EMBL" id="JBJKBG010000006">
    <property type="protein sequence ID" value="KAL3733670.1"/>
    <property type="molecule type" value="Genomic_DNA"/>
</dbReference>
<keyword evidence="2" id="KW-0472">Membrane</keyword>
<organism evidence="3 4">
    <name type="scientific">Eucalyptus globulus</name>
    <name type="common">Tasmanian blue gum</name>
    <dbReference type="NCBI Taxonomy" id="34317"/>
    <lineage>
        <taxon>Eukaryota</taxon>
        <taxon>Viridiplantae</taxon>
        <taxon>Streptophyta</taxon>
        <taxon>Embryophyta</taxon>
        <taxon>Tracheophyta</taxon>
        <taxon>Spermatophyta</taxon>
        <taxon>Magnoliopsida</taxon>
        <taxon>eudicotyledons</taxon>
        <taxon>Gunneridae</taxon>
        <taxon>Pentapetalae</taxon>
        <taxon>rosids</taxon>
        <taxon>malvids</taxon>
        <taxon>Myrtales</taxon>
        <taxon>Myrtaceae</taxon>
        <taxon>Myrtoideae</taxon>
        <taxon>Eucalypteae</taxon>
        <taxon>Eucalyptus</taxon>
    </lineage>
</organism>
<evidence type="ECO:0000256" key="1">
    <source>
        <dbReference type="SAM" id="MobiDB-lite"/>
    </source>
</evidence>
<proteinExistence type="predicted"/>
<feature type="compositionally biased region" description="Basic residues" evidence="1">
    <location>
        <begin position="85"/>
        <end position="94"/>
    </location>
</feature>
<feature type="transmembrane region" description="Helical" evidence="2">
    <location>
        <begin position="225"/>
        <end position="251"/>
    </location>
</feature>
<accession>A0ABD3K0Y8</accession>
<evidence type="ECO:0000313" key="4">
    <source>
        <dbReference type="Proteomes" id="UP001634007"/>
    </source>
</evidence>
<dbReference type="AlphaFoldDB" id="A0ABD3K0Y8"/>
<feature type="region of interest" description="Disordered" evidence="1">
    <location>
        <begin position="62"/>
        <end position="97"/>
    </location>
</feature>
<protein>
    <submittedName>
        <fullName evidence="3">Uncharacterized protein</fullName>
    </submittedName>
</protein>
<name>A0ABD3K0Y8_EUCGL</name>
<feature type="compositionally biased region" description="Low complexity" evidence="1">
    <location>
        <begin position="170"/>
        <end position="197"/>
    </location>
</feature>
<reference evidence="3 4" key="1">
    <citation type="submission" date="2024-11" db="EMBL/GenBank/DDBJ databases">
        <title>Chromosome-level genome assembly of Eucalyptus globulus Labill. provides insights into its genome evolution.</title>
        <authorList>
            <person name="Li X."/>
        </authorList>
    </citation>
    <scope>NUCLEOTIDE SEQUENCE [LARGE SCALE GENOMIC DNA]</scope>
    <source>
        <strain evidence="3">CL2024</strain>
        <tissue evidence="3">Fresh tender leaves</tissue>
    </source>
</reference>